<feature type="domain" description="Retroviral polymerase SH3-like" evidence="4">
    <location>
        <begin position="520"/>
        <end position="580"/>
    </location>
</feature>
<evidence type="ECO:0000256" key="1">
    <source>
        <dbReference type="SAM" id="MobiDB-lite"/>
    </source>
</evidence>
<protein>
    <submittedName>
        <fullName evidence="5">Uncharacterized protein</fullName>
    </submittedName>
</protein>
<reference evidence="5 6" key="1">
    <citation type="submission" date="2018-04" db="EMBL/GenBank/DDBJ databases">
        <authorList>
            <person name="Vogel A."/>
        </authorList>
    </citation>
    <scope>NUCLEOTIDE SEQUENCE [LARGE SCALE GENOMIC DNA]</scope>
</reference>
<evidence type="ECO:0000259" key="4">
    <source>
        <dbReference type="Pfam" id="PF25597"/>
    </source>
</evidence>
<name>A0A484L1C1_9ASTE</name>
<dbReference type="Proteomes" id="UP000595140">
    <property type="component" value="Unassembled WGS sequence"/>
</dbReference>
<dbReference type="Pfam" id="PF25597">
    <property type="entry name" value="SH3_retrovirus"/>
    <property type="match status" value="1"/>
</dbReference>
<dbReference type="OrthoDB" id="1727805at2759"/>
<dbReference type="InterPro" id="IPR054722">
    <property type="entry name" value="PolX-like_BBD"/>
</dbReference>
<dbReference type="InterPro" id="IPR025724">
    <property type="entry name" value="GAG-pre-integrase_dom"/>
</dbReference>
<evidence type="ECO:0000313" key="5">
    <source>
        <dbReference type="EMBL" id="VFQ70088.1"/>
    </source>
</evidence>
<organism evidence="5 6">
    <name type="scientific">Cuscuta campestris</name>
    <dbReference type="NCBI Taxonomy" id="132261"/>
    <lineage>
        <taxon>Eukaryota</taxon>
        <taxon>Viridiplantae</taxon>
        <taxon>Streptophyta</taxon>
        <taxon>Embryophyta</taxon>
        <taxon>Tracheophyta</taxon>
        <taxon>Spermatophyta</taxon>
        <taxon>Magnoliopsida</taxon>
        <taxon>eudicotyledons</taxon>
        <taxon>Gunneridae</taxon>
        <taxon>Pentapetalae</taxon>
        <taxon>asterids</taxon>
        <taxon>lamiids</taxon>
        <taxon>Solanales</taxon>
        <taxon>Convolvulaceae</taxon>
        <taxon>Cuscuteae</taxon>
        <taxon>Cuscuta</taxon>
        <taxon>Cuscuta subgen. Grammica</taxon>
        <taxon>Cuscuta sect. Cleistogrammica</taxon>
    </lineage>
</organism>
<accession>A0A484L1C1</accession>
<evidence type="ECO:0000259" key="2">
    <source>
        <dbReference type="Pfam" id="PF13976"/>
    </source>
</evidence>
<dbReference type="Pfam" id="PF14223">
    <property type="entry name" value="Retrotran_gag_2"/>
    <property type="match status" value="1"/>
</dbReference>
<feature type="compositionally biased region" description="Basic residues" evidence="1">
    <location>
        <begin position="201"/>
        <end position="217"/>
    </location>
</feature>
<dbReference type="InterPro" id="IPR057670">
    <property type="entry name" value="SH3_retrovirus"/>
</dbReference>
<dbReference type="PANTHER" id="PTHR47592">
    <property type="entry name" value="PBF68 PROTEIN"/>
    <property type="match status" value="1"/>
</dbReference>
<dbReference type="Pfam" id="PF22936">
    <property type="entry name" value="Pol_BBD"/>
    <property type="match status" value="1"/>
</dbReference>
<sequence>MLSLDSTNYSIWKIRIEDYLCSKDLLDPILYKERPTGVDEKAWTTLNRIAIASIRQYVSLSVLQHVANETNAFEMWKKLESMYERNNAMGKASLIRKLVKLQYKDGDSIVVHMNEFQGVVNQLAGMKMKLEDELQALLLLSSLPDSWDTLVVSLSNSAPDGKMTMEMVKASLLNEEARRKELSYPSQAEANVIPDSSTGRSKSRNPHHRDKSRGRSKYRKRDFICHYYQKPGHIERFCRKKKRDMSRERKDKNENSEQKPEEKNTIALASSDDDLFIIGDHGLLNVACDDCTWVIDSGASYHIISHREYFSPYNSGDFGHVRMGNDGSSKIIGMGDVCLETSTDCRLVLRDVRHVPDIRLSLISAGVLDDEGYANNFCDGRWKLSSGSLIMARGKKQNSLYVMQARVSSGDANVGDDASGDLWHKKLGHMSQKGIQILSMKDYLPDISGMPLNSCVDCLAGKQHRVAFHTRPPHRRKHVLDLVHTDVCSMDARSHRGDVPHRVWSGKDVSYKHLRVFGFRAFVHIPRDERSKLDKKTKECIFLGYSEDEFGYRLWDPRDRKVIRSRDVVFFEDQAIEDCEKKQANPSPCITVDPVPSLPHAVVPQDHGGDTHDHTVESPADDHHDDDNHDDGGDGVPESQTHSEPPPAPQLRRSTRVRKPSTILLEDDFVLVTDGGEPETYDEAMSHVHREKWYDAIQDEMTSFHENHTYELVVLPKGQRALKNKWVYRLKEDIIGFEKPWRTSLLNL</sequence>
<dbReference type="Pfam" id="PF13976">
    <property type="entry name" value="gag_pre-integrs"/>
    <property type="match status" value="1"/>
</dbReference>
<feature type="compositionally biased region" description="Basic and acidic residues" evidence="1">
    <location>
        <begin position="245"/>
        <end position="264"/>
    </location>
</feature>
<feature type="domain" description="GAG-pre-integrase" evidence="2">
    <location>
        <begin position="401"/>
        <end position="463"/>
    </location>
</feature>
<keyword evidence="6" id="KW-1185">Reference proteome</keyword>
<feature type="region of interest" description="Disordered" evidence="1">
    <location>
        <begin position="584"/>
        <end position="658"/>
    </location>
</feature>
<dbReference type="AlphaFoldDB" id="A0A484L1C1"/>
<gene>
    <name evidence="5" type="ORF">CCAM_LOCUS11864</name>
</gene>
<feature type="compositionally biased region" description="Polar residues" evidence="1">
    <location>
        <begin position="184"/>
        <end position="200"/>
    </location>
</feature>
<dbReference type="EMBL" id="OOIL02000879">
    <property type="protein sequence ID" value="VFQ70088.1"/>
    <property type="molecule type" value="Genomic_DNA"/>
</dbReference>
<evidence type="ECO:0000313" key="6">
    <source>
        <dbReference type="Proteomes" id="UP000595140"/>
    </source>
</evidence>
<feature type="domain" description="Retrovirus-related Pol polyprotein from transposon TNT 1-94-like beta-barrel" evidence="3">
    <location>
        <begin position="293"/>
        <end position="373"/>
    </location>
</feature>
<feature type="compositionally biased region" description="Basic and acidic residues" evidence="1">
    <location>
        <begin position="607"/>
        <end position="632"/>
    </location>
</feature>
<feature type="region of interest" description="Disordered" evidence="1">
    <location>
        <begin position="179"/>
        <end position="217"/>
    </location>
</feature>
<feature type="region of interest" description="Disordered" evidence="1">
    <location>
        <begin position="238"/>
        <end position="265"/>
    </location>
</feature>
<proteinExistence type="predicted"/>
<evidence type="ECO:0000259" key="3">
    <source>
        <dbReference type="Pfam" id="PF22936"/>
    </source>
</evidence>
<dbReference type="PANTHER" id="PTHR47592:SF31">
    <property type="entry name" value="ZINC FINGER, CCHC-TYPE-RELATED"/>
    <property type="match status" value="1"/>
</dbReference>